<feature type="active site" description="Nucleophile" evidence="7">
    <location>
        <position position="342"/>
    </location>
</feature>
<comment type="pathway">
    <text evidence="1 7">Cell wall biogenesis; peptidoglycan biosynthesis.</text>
</comment>
<gene>
    <name evidence="10" type="ORF">POF43_009365</name>
</gene>
<dbReference type="InterPro" id="IPR038063">
    <property type="entry name" value="Transpep_catalytic_dom"/>
</dbReference>
<evidence type="ECO:0000256" key="2">
    <source>
        <dbReference type="ARBA" id="ARBA00022679"/>
    </source>
</evidence>
<keyword evidence="8" id="KW-0732">Signal</keyword>
<dbReference type="Gene3D" id="2.60.40.3780">
    <property type="match status" value="1"/>
</dbReference>
<reference evidence="10 11" key="1">
    <citation type="submission" date="2023-05" db="EMBL/GenBank/DDBJ databases">
        <title>Streptantibioticus silvisoli sp. nov., acidotolerant actinomycetes 1 from pine litter.</title>
        <authorList>
            <person name="Swiecimska M."/>
            <person name="Golinska P."/>
            <person name="Sangal V."/>
            <person name="Wachnowicz B."/>
            <person name="Goodfellow M."/>
        </authorList>
    </citation>
    <scope>NUCLEOTIDE SEQUENCE [LARGE SCALE GENOMIC DNA]</scope>
    <source>
        <strain evidence="10 11">SL54</strain>
    </source>
</reference>
<keyword evidence="2" id="KW-0808">Transferase</keyword>
<keyword evidence="6 7" id="KW-0961">Cell wall biogenesis/degradation</keyword>
<evidence type="ECO:0000256" key="7">
    <source>
        <dbReference type="PROSITE-ProRule" id="PRU01373"/>
    </source>
</evidence>
<evidence type="ECO:0000256" key="6">
    <source>
        <dbReference type="ARBA" id="ARBA00023316"/>
    </source>
</evidence>
<dbReference type="InterPro" id="IPR041280">
    <property type="entry name" value="Big_10"/>
</dbReference>
<protein>
    <submittedName>
        <fullName evidence="10">Ig-like domain-containing protein</fullName>
    </submittedName>
</protein>
<dbReference type="RefSeq" id="WP_271325596.1">
    <property type="nucleotide sequence ID" value="NZ_JAAGKO020000009.1"/>
</dbReference>
<organism evidence="10 11">
    <name type="scientific">Streptantibioticus silvisoli</name>
    <dbReference type="NCBI Taxonomy" id="2705255"/>
    <lineage>
        <taxon>Bacteria</taxon>
        <taxon>Bacillati</taxon>
        <taxon>Actinomycetota</taxon>
        <taxon>Actinomycetes</taxon>
        <taxon>Kitasatosporales</taxon>
        <taxon>Streptomycetaceae</taxon>
        <taxon>Streptantibioticus</taxon>
    </lineage>
</organism>
<feature type="active site" description="Proton donor/acceptor" evidence="7">
    <location>
        <position position="323"/>
    </location>
</feature>
<accession>A0ABT6VWR2</accession>
<dbReference type="CDD" id="cd13432">
    <property type="entry name" value="LDT_IgD_like_2"/>
    <property type="match status" value="1"/>
</dbReference>
<proteinExistence type="predicted"/>
<evidence type="ECO:0000256" key="8">
    <source>
        <dbReference type="SAM" id="SignalP"/>
    </source>
</evidence>
<evidence type="ECO:0000256" key="1">
    <source>
        <dbReference type="ARBA" id="ARBA00004752"/>
    </source>
</evidence>
<dbReference type="PANTHER" id="PTHR30582">
    <property type="entry name" value="L,D-TRANSPEPTIDASE"/>
    <property type="match status" value="1"/>
</dbReference>
<dbReference type="SUPFAM" id="SSF141523">
    <property type="entry name" value="L,D-transpeptidase catalytic domain-like"/>
    <property type="match status" value="1"/>
</dbReference>
<evidence type="ECO:0000313" key="11">
    <source>
        <dbReference type="Proteomes" id="UP001156398"/>
    </source>
</evidence>
<dbReference type="Pfam" id="PF17964">
    <property type="entry name" value="Big_10"/>
    <property type="match status" value="1"/>
</dbReference>
<dbReference type="PROSITE" id="PS51257">
    <property type="entry name" value="PROKAR_LIPOPROTEIN"/>
    <property type="match status" value="1"/>
</dbReference>
<dbReference type="Pfam" id="PF03734">
    <property type="entry name" value="YkuD"/>
    <property type="match status" value="1"/>
</dbReference>
<evidence type="ECO:0000313" key="10">
    <source>
        <dbReference type="EMBL" id="MDI5962915.1"/>
    </source>
</evidence>
<feature type="chain" id="PRO_5045329179" evidence="8">
    <location>
        <begin position="23"/>
        <end position="402"/>
    </location>
</feature>
<dbReference type="Gene3D" id="2.60.40.3710">
    <property type="match status" value="1"/>
</dbReference>
<keyword evidence="4 7" id="KW-0573">Peptidoglycan synthesis</keyword>
<dbReference type="Gene3D" id="2.40.440.10">
    <property type="entry name" value="L,D-transpeptidase catalytic domain-like"/>
    <property type="match status" value="1"/>
</dbReference>
<dbReference type="CDD" id="cd16913">
    <property type="entry name" value="YkuD_like"/>
    <property type="match status" value="1"/>
</dbReference>
<dbReference type="PANTHER" id="PTHR30582:SF2">
    <property type="entry name" value="L,D-TRANSPEPTIDASE YCIB-RELATED"/>
    <property type="match status" value="1"/>
</dbReference>
<keyword evidence="11" id="KW-1185">Reference proteome</keyword>
<evidence type="ECO:0000256" key="3">
    <source>
        <dbReference type="ARBA" id="ARBA00022960"/>
    </source>
</evidence>
<dbReference type="InterPro" id="IPR005490">
    <property type="entry name" value="LD_TPept_cat_dom"/>
</dbReference>
<dbReference type="PROSITE" id="PS52029">
    <property type="entry name" value="LD_TPASE"/>
    <property type="match status" value="1"/>
</dbReference>
<dbReference type="EMBL" id="JAAGKO020000009">
    <property type="protein sequence ID" value="MDI5962915.1"/>
    <property type="molecule type" value="Genomic_DNA"/>
</dbReference>
<feature type="signal peptide" evidence="8">
    <location>
        <begin position="1"/>
        <end position="22"/>
    </location>
</feature>
<sequence>MNATKTLLCAATLLAASMTLTACDAGGAPTGVRTDGKAPASAKPAAAEAHITLGAADGQRNVSVDRGGRVTVSGGTLTHVTLTRADGGPHVAGALSDGGRSWQPAADLSPGTAYRLTAEATDGGRTVDRSAAFTTLAQDDRFTGTEVPAAGTTVGVGMPVSFTFDKAITDRATVAAGIRVTSTSGQQVVGHWFGDRRVDFRPERYWVPGSTVTVQVALDGLRGGANAYGTQDETFHFTIGRSQVSTVDARSDTMKVVRNGKVVRTLPITAGAPGRTTWNGQMVIEQKLLTTRMDGATVGYAGQYDIPDVPHAMRLSDSGTFIHGNYWAGAGVFGHTNVSHGCVGLADVRGGGDPDQDAAWFYRDSLIGDVVIVKNSPDHTVAPDNGLNGWNMPWAQWVGDAA</sequence>
<comment type="caution">
    <text evidence="10">The sequence shown here is derived from an EMBL/GenBank/DDBJ whole genome shotgun (WGS) entry which is preliminary data.</text>
</comment>
<dbReference type="Proteomes" id="UP001156398">
    <property type="component" value="Unassembled WGS sequence"/>
</dbReference>
<name>A0ABT6VWR2_9ACTN</name>
<keyword evidence="3 7" id="KW-0133">Cell shape</keyword>
<keyword evidence="5" id="KW-0012">Acyltransferase</keyword>
<dbReference type="InterPro" id="IPR050979">
    <property type="entry name" value="LD-transpeptidase"/>
</dbReference>
<evidence type="ECO:0000259" key="9">
    <source>
        <dbReference type="PROSITE" id="PS52029"/>
    </source>
</evidence>
<evidence type="ECO:0000256" key="4">
    <source>
        <dbReference type="ARBA" id="ARBA00022984"/>
    </source>
</evidence>
<feature type="domain" description="L,D-TPase catalytic" evidence="9">
    <location>
        <begin position="243"/>
        <end position="374"/>
    </location>
</feature>
<evidence type="ECO:0000256" key="5">
    <source>
        <dbReference type="ARBA" id="ARBA00023315"/>
    </source>
</evidence>